<dbReference type="InterPro" id="IPR001182">
    <property type="entry name" value="FtsW/RodA"/>
</dbReference>
<reference evidence="8" key="1">
    <citation type="journal article" date="2019" name="Int. J. Syst. Evol. Microbiol.">
        <title>The Global Catalogue of Microorganisms (GCM) 10K type strain sequencing project: providing services to taxonomists for standard genome sequencing and annotation.</title>
        <authorList>
            <consortium name="The Broad Institute Genomics Platform"/>
            <consortium name="The Broad Institute Genome Sequencing Center for Infectious Disease"/>
            <person name="Wu L."/>
            <person name="Ma J."/>
        </authorList>
    </citation>
    <scope>NUCLEOTIDE SEQUENCE [LARGE SCALE GENOMIC DNA]</scope>
    <source>
        <strain evidence="8">CCUG 59129</strain>
    </source>
</reference>
<evidence type="ECO:0000313" key="8">
    <source>
        <dbReference type="Proteomes" id="UP001596989"/>
    </source>
</evidence>
<keyword evidence="5 6" id="KW-0472">Membrane</keyword>
<accession>A0ABW3HJY6</accession>
<comment type="caution">
    <text evidence="7">The sequence shown here is derived from an EMBL/GenBank/DDBJ whole genome shotgun (WGS) entry which is preliminary data.</text>
</comment>
<keyword evidence="3" id="KW-0133">Cell shape</keyword>
<sequence length="450" mass="50006">MSAAIREHPSVVAYMERVCFEVKAAEVHEEIRLEMLSHLEDIVEEKMAREGMAEEEAIACALRQMGDPIAAGRGLHAVHRPKPEWGVMALLAGLIIVAVVAIYVVNLTRGERYEGLWVNQMVYGLAGLACLTVFYFLDYRKLLRWSLPMHAAAVGLHLSLLWIGTTVNGSNHWIVVGAFAFKATAVTPFLFLLAIIGMMHREKDRISNMQSPFRRVVMEAVLYVLIPVVLYAAANDMVHLTIYAIGAITVLMMAGRWRTLGASMLVITVVMFIRFLLDPLRWERLWSRLTGFISREGDSGYMTARAIEAIEQGGMWGQGLRAVYGPLPYPYSDALYAHLVYSLGWVAGSVIAVFSLLFVGRCIRMGMKLKDGYARGIVVGLTAVLGTKLLWNILMCLGLLPISSIPLPIVHVSSITVVELAAIGLMLGAYRRKDMIRKHAIEHSPQSLLR</sequence>
<dbReference type="EMBL" id="JBHTJZ010000002">
    <property type="protein sequence ID" value="MFD0957790.1"/>
    <property type="molecule type" value="Genomic_DNA"/>
</dbReference>
<evidence type="ECO:0000313" key="7">
    <source>
        <dbReference type="EMBL" id="MFD0957790.1"/>
    </source>
</evidence>
<evidence type="ECO:0000256" key="2">
    <source>
        <dbReference type="ARBA" id="ARBA00022692"/>
    </source>
</evidence>
<name>A0ABW3HJY6_9BACL</name>
<organism evidence="7 8">
    <name type="scientific">Paenibacillus chungangensis</name>
    <dbReference type="NCBI Taxonomy" id="696535"/>
    <lineage>
        <taxon>Bacteria</taxon>
        <taxon>Bacillati</taxon>
        <taxon>Bacillota</taxon>
        <taxon>Bacilli</taxon>
        <taxon>Bacillales</taxon>
        <taxon>Paenibacillaceae</taxon>
        <taxon>Paenibacillus</taxon>
    </lineage>
</organism>
<keyword evidence="2 6" id="KW-0812">Transmembrane</keyword>
<evidence type="ECO:0000256" key="5">
    <source>
        <dbReference type="ARBA" id="ARBA00023136"/>
    </source>
</evidence>
<feature type="transmembrane region" description="Helical" evidence="6">
    <location>
        <begin position="173"/>
        <end position="196"/>
    </location>
</feature>
<comment type="subcellular location">
    <subcellularLocation>
        <location evidence="1">Membrane</location>
        <topology evidence="1">Multi-pass membrane protein</topology>
    </subcellularLocation>
</comment>
<keyword evidence="8" id="KW-1185">Reference proteome</keyword>
<protein>
    <submittedName>
        <fullName evidence="7">FtsW/RodA/SpoVE family cell cycle protein</fullName>
    </submittedName>
</protein>
<feature type="transmembrane region" description="Helical" evidence="6">
    <location>
        <begin position="408"/>
        <end position="430"/>
    </location>
</feature>
<feature type="transmembrane region" description="Helical" evidence="6">
    <location>
        <begin position="85"/>
        <end position="105"/>
    </location>
</feature>
<feature type="transmembrane region" description="Helical" evidence="6">
    <location>
        <begin position="240"/>
        <end position="255"/>
    </location>
</feature>
<evidence type="ECO:0000256" key="4">
    <source>
        <dbReference type="ARBA" id="ARBA00022989"/>
    </source>
</evidence>
<feature type="transmembrane region" description="Helical" evidence="6">
    <location>
        <begin position="372"/>
        <end position="402"/>
    </location>
</feature>
<feature type="transmembrane region" description="Helical" evidence="6">
    <location>
        <begin position="117"/>
        <end position="137"/>
    </location>
</feature>
<feature type="transmembrane region" description="Helical" evidence="6">
    <location>
        <begin position="335"/>
        <end position="360"/>
    </location>
</feature>
<evidence type="ECO:0000256" key="3">
    <source>
        <dbReference type="ARBA" id="ARBA00022960"/>
    </source>
</evidence>
<feature type="transmembrane region" description="Helical" evidence="6">
    <location>
        <begin position="260"/>
        <end position="277"/>
    </location>
</feature>
<dbReference type="InterPro" id="IPR047928">
    <property type="entry name" value="Perm_prefix_1"/>
</dbReference>
<evidence type="ECO:0000256" key="6">
    <source>
        <dbReference type="SAM" id="Phobius"/>
    </source>
</evidence>
<dbReference type="RefSeq" id="WP_377561393.1">
    <property type="nucleotide sequence ID" value="NZ_JBHTJZ010000002.1"/>
</dbReference>
<feature type="transmembrane region" description="Helical" evidence="6">
    <location>
        <begin position="149"/>
        <end position="167"/>
    </location>
</feature>
<dbReference type="NCBIfam" id="NF038403">
    <property type="entry name" value="perm_prefix_1"/>
    <property type="match status" value="1"/>
</dbReference>
<evidence type="ECO:0000256" key="1">
    <source>
        <dbReference type="ARBA" id="ARBA00004141"/>
    </source>
</evidence>
<gene>
    <name evidence="7" type="ORF">ACFQ2I_00085</name>
</gene>
<proteinExistence type="predicted"/>
<dbReference type="PANTHER" id="PTHR30474">
    <property type="entry name" value="CELL CYCLE PROTEIN"/>
    <property type="match status" value="1"/>
</dbReference>
<dbReference type="Pfam" id="PF01098">
    <property type="entry name" value="FTSW_RODA_SPOVE"/>
    <property type="match status" value="1"/>
</dbReference>
<dbReference type="Proteomes" id="UP001596989">
    <property type="component" value="Unassembled WGS sequence"/>
</dbReference>
<feature type="transmembrane region" description="Helical" evidence="6">
    <location>
        <begin position="216"/>
        <end position="234"/>
    </location>
</feature>
<dbReference type="PANTHER" id="PTHR30474:SF1">
    <property type="entry name" value="PEPTIDOGLYCAN GLYCOSYLTRANSFERASE MRDB"/>
    <property type="match status" value="1"/>
</dbReference>
<keyword evidence="4 6" id="KW-1133">Transmembrane helix</keyword>